<evidence type="ECO:0000256" key="3">
    <source>
        <dbReference type="ARBA" id="ARBA00022989"/>
    </source>
</evidence>
<evidence type="ECO:0000256" key="4">
    <source>
        <dbReference type="ARBA" id="ARBA00023136"/>
    </source>
</evidence>
<comment type="subcellular location">
    <subcellularLocation>
        <location evidence="1">Membrane</location>
        <topology evidence="1">Multi-pass membrane protein</topology>
    </subcellularLocation>
</comment>
<gene>
    <name evidence="6" type="ORF">NBR_LOCUS7282</name>
</gene>
<accession>A0A0N4XWK1</accession>
<feature type="transmembrane region" description="Helical" evidence="5">
    <location>
        <begin position="21"/>
        <end position="40"/>
    </location>
</feature>
<organism evidence="8">
    <name type="scientific">Nippostrongylus brasiliensis</name>
    <name type="common">Rat hookworm</name>
    <dbReference type="NCBI Taxonomy" id="27835"/>
    <lineage>
        <taxon>Eukaryota</taxon>
        <taxon>Metazoa</taxon>
        <taxon>Ecdysozoa</taxon>
        <taxon>Nematoda</taxon>
        <taxon>Chromadorea</taxon>
        <taxon>Rhabditida</taxon>
        <taxon>Rhabditina</taxon>
        <taxon>Rhabditomorpha</taxon>
        <taxon>Strongyloidea</taxon>
        <taxon>Heligmosomidae</taxon>
        <taxon>Nippostrongylus</taxon>
    </lineage>
</organism>
<protein>
    <submittedName>
        <fullName evidence="8">CASP-like protein</fullName>
    </submittedName>
</protein>
<dbReference type="AlphaFoldDB" id="A0A0N4XWK1"/>
<feature type="transmembrane region" description="Helical" evidence="5">
    <location>
        <begin position="150"/>
        <end position="170"/>
    </location>
</feature>
<dbReference type="Proteomes" id="UP000271162">
    <property type="component" value="Unassembled WGS sequence"/>
</dbReference>
<proteinExistence type="predicted"/>
<keyword evidence="3 5" id="KW-1133">Transmembrane helix</keyword>
<dbReference type="PANTHER" id="PTHR46561">
    <property type="entry name" value="SERPENTINE RECEPTOR, CLASS AB (CLASS A-LIKE)-RELATED"/>
    <property type="match status" value="1"/>
</dbReference>
<reference evidence="8" key="1">
    <citation type="submission" date="2017-02" db="UniProtKB">
        <authorList>
            <consortium name="WormBaseParasite"/>
        </authorList>
    </citation>
    <scope>IDENTIFICATION</scope>
</reference>
<evidence type="ECO:0000256" key="5">
    <source>
        <dbReference type="SAM" id="Phobius"/>
    </source>
</evidence>
<evidence type="ECO:0000313" key="8">
    <source>
        <dbReference type="WBParaSite" id="NBR_0000728101-mRNA-1"/>
    </source>
</evidence>
<dbReference type="STRING" id="27835.A0A0N4XWK1"/>
<dbReference type="GO" id="GO:0016020">
    <property type="term" value="C:membrane"/>
    <property type="evidence" value="ECO:0007669"/>
    <property type="project" value="UniProtKB-SubCell"/>
</dbReference>
<sequence length="179" mass="20289">MLLYVQKRHVLKSTFHKNIKMILMMHSSFAGLHAVAYSVIEAYETASLSVEDPCDYFAPPNLYMALHLSIALADMGMITTLMAACCERVVATIWFGKYERNGIALGLLLCALTSFATAFEICMIYSVDDFNAKVPSMRIIPPSKSKESEWMFILSIFCNIISIIVMTVTLRINRRRWLT</sequence>
<dbReference type="EMBL" id="UYSL01019876">
    <property type="protein sequence ID" value="VDL70871.1"/>
    <property type="molecule type" value="Genomic_DNA"/>
</dbReference>
<feature type="transmembrane region" description="Helical" evidence="5">
    <location>
        <begin position="60"/>
        <end position="84"/>
    </location>
</feature>
<dbReference type="WBParaSite" id="NBR_0000728101-mRNA-1">
    <property type="protein sequence ID" value="NBR_0000728101-mRNA-1"/>
    <property type="gene ID" value="NBR_0000728101"/>
</dbReference>
<dbReference type="InterPro" id="IPR053286">
    <property type="entry name" value="Nematode_rcpt-like_srab"/>
</dbReference>
<keyword evidence="4 5" id="KW-0472">Membrane</keyword>
<keyword evidence="2 5" id="KW-0812">Transmembrane</keyword>
<evidence type="ECO:0000313" key="7">
    <source>
        <dbReference type="Proteomes" id="UP000271162"/>
    </source>
</evidence>
<feature type="transmembrane region" description="Helical" evidence="5">
    <location>
        <begin position="105"/>
        <end position="127"/>
    </location>
</feature>
<dbReference type="Pfam" id="PF10292">
    <property type="entry name" value="7TM_GPCR_Srab"/>
    <property type="match status" value="1"/>
</dbReference>
<dbReference type="PANTHER" id="PTHR46561:SF11">
    <property type="entry name" value="SERPENTINE RECEPTOR CLASS ALPHA_BETA-14"/>
    <property type="match status" value="1"/>
</dbReference>
<evidence type="ECO:0000256" key="2">
    <source>
        <dbReference type="ARBA" id="ARBA00022692"/>
    </source>
</evidence>
<name>A0A0N4XWK1_NIPBR</name>
<evidence type="ECO:0000256" key="1">
    <source>
        <dbReference type="ARBA" id="ARBA00004141"/>
    </source>
</evidence>
<reference evidence="6 7" key="2">
    <citation type="submission" date="2018-11" db="EMBL/GenBank/DDBJ databases">
        <authorList>
            <consortium name="Pathogen Informatics"/>
        </authorList>
    </citation>
    <scope>NUCLEOTIDE SEQUENCE [LARGE SCALE GENOMIC DNA]</scope>
</reference>
<keyword evidence="7" id="KW-1185">Reference proteome</keyword>
<dbReference type="InterPro" id="IPR019408">
    <property type="entry name" value="7TM_GPCR_serpentine_rcpt_Srab"/>
</dbReference>
<evidence type="ECO:0000313" key="6">
    <source>
        <dbReference type="EMBL" id="VDL70871.1"/>
    </source>
</evidence>